<evidence type="ECO:0000313" key="1">
    <source>
        <dbReference type="EMBL" id="EOY24950.1"/>
    </source>
</evidence>
<name>A0A061G513_THECC</name>
<dbReference type="Proteomes" id="UP000026915">
    <property type="component" value="Chromosome 3"/>
</dbReference>
<organism evidence="1 2">
    <name type="scientific">Theobroma cacao</name>
    <name type="common">Cacao</name>
    <name type="synonym">Cocoa</name>
    <dbReference type="NCBI Taxonomy" id="3641"/>
    <lineage>
        <taxon>Eukaryota</taxon>
        <taxon>Viridiplantae</taxon>
        <taxon>Streptophyta</taxon>
        <taxon>Embryophyta</taxon>
        <taxon>Tracheophyta</taxon>
        <taxon>Spermatophyta</taxon>
        <taxon>Magnoliopsida</taxon>
        <taxon>eudicotyledons</taxon>
        <taxon>Gunneridae</taxon>
        <taxon>Pentapetalae</taxon>
        <taxon>rosids</taxon>
        <taxon>malvids</taxon>
        <taxon>Malvales</taxon>
        <taxon>Malvaceae</taxon>
        <taxon>Byttnerioideae</taxon>
        <taxon>Theobroma</taxon>
    </lineage>
</organism>
<sequence>MQRLTSVSGQFRKHIFSNHLVISAPVLETENSENLTRPSAELQLNKDEMGKGITGN</sequence>
<accession>A0A061G513</accession>
<dbReference type="HOGENOM" id="CLU_3018162_0_0_1"/>
<evidence type="ECO:0000313" key="2">
    <source>
        <dbReference type="Proteomes" id="UP000026915"/>
    </source>
</evidence>
<gene>
    <name evidence="1" type="ORF">TCM_016404</name>
</gene>
<keyword evidence="2" id="KW-1185">Reference proteome</keyword>
<dbReference type="AlphaFoldDB" id="A0A061G513"/>
<dbReference type="Gramene" id="EOY24950">
    <property type="protein sequence ID" value="EOY24950"/>
    <property type="gene ID" value="TCM_016404"/>
</dbReference>
<protein>
    <submittedName>
        <fullName evidence="1">Uncharacterized protein</fullName>
    </submittedName>
</protein>
<reference evidence="1 2" key="1">
    <citation type="journal article" date="2013" name="Genome Biol.">
        <title>The genome sequence of the most widely cultivated cacao type and its use to identify candidate genes regulating pod color.</title>
        <authorList>
            <person name="Motamayor J.C."/>
            <person name="Mockaitis K."/>
            <person name="Schmutz J."/>
            <person name="Haiminen N."/>
            <person name="Iii D.L."/>
            <person name="Cornejo O."/>
            <person name="Findley S.D."/>
            <person name="Zheng P."/>
            <person name="Utro F."/>
            <person name="Royaert S."/>
            <person name="Saski C."/>
            <person name="Jenkins J."/>
            <person name="Podicheti R."/>
            <person name="Zhao M."/>
            <person name="Scheffler B.E."/>
            <person name="Stack J.C."/>
            <person name="Feltus F.A."/>
            <person name="Mustiga G.M."/>
            <person name="Amores F."/>
            <person name="Phillips W."/>
            <person name="Marelli J.P."/>
            <person name="May G.D."/>
            <person name="Shapiro H."/>
            <person name="Ma J."/>
            <person name="Bustamante C.D."/>
            <person name="Schnell R.J."/>
            <person name="Main D."/>
            <person name="Gilbert D."/>
            <person name="Parida L."/>
            <person name="Kuhn D.N."/>
        </authorList>
    </citation>
    <scope>NUCLEOTIDE SEQUENCE [LARGE SCALE GENOMIC DNA]</scope>
    <source>
        <strain evidence="2">cv. Matina 1-6</strain>
    </source>
</reference>
<dbReference type="EMBL" id="CM001881">
    <property type="protein sequence ID" value="EOY24950.1"/>
    <property type="molecule type" value="Genomic_DNA"/>
</dbReference>
<dbReference type="InParanoid" id="A0A061G513"/>
<proteinExistence type="predicted"/>